<dbReference type="EMBL" id="HBGJ01002085">
    <property type="protein sequence ID" value="CAD9243049.1"/>
    <property type="molecule type" value="Transcribed_RNA"/>
</dbReference>
<dbReference type="GO" id="GO:0008239">
    <property type="term" value="F:dipeptidyl-peptidase activity"/>
    <property type="evidence" value="ECO:0007669"/>
    <property type="project" value="InterPro"/>
</dbReference>
<dbReference type="Pfam" id="PF02129">
    <property type="entry name" value="Peptidase_S15"/>
    <property type="match status" value="1"/>
</dbReference>
<evidence type="ECO:0000256" key="1">
    <source>
        <dbReference type="ARBA" id="ARBA00022801"/>
    </source>
</evidence>
<dbReference type="Gene3D" id="2.60.120.260">
    <property type="entry name" value="Galactose-binding domain-like"/>
    <property type="match status" value="1"/>
</dbReference>
<evidence type="ECO:0000256" key="3">
    <source>
        <dbReference type="SAM" id="Phobius"/>
    </source>
</evidence>
<sequence length="738" mass="81068">MPRPESEDLGGKGGVAGSGSHHDRHDRHDRHADARHQRAAGLSARTGKSLRGLRPPRATRMDSQFEARVLRRAFAWRSVPFQIGVALALLVFVGAAAAPFSFGHTVPLCVTAGAFAVVAQTLIFGLVFDDSLAQMGLYYWCRNLCLPTFAARLRARALHLPPPRHKVVQQNLDTATTSSGNVLRATLLTPAGEPGPFPTVLVRTPYGRRLDFGQELLVERGFAVLVQDTRGRFGSGGTFVPVQTEIEDGAATIAWIKQQPWYNGKLAVFGVSYLGFTAWACAGGEEGAEVDLIVPVVSQSRVRCACFLPGGGISLELVVLWLYLVLRLLSRLRAPYDFAKNCVTGFLEGLPHKAFRTLPMADLDVMLTGHRVPFFQDALEHPSPDGVFWRNSNVLCDFQRPIAPVHIVSGWYDFFLAGSLADFQRARAAGQQDVYMTVGDFAHWDLLGPEAQGIMHSTLLGSLNEHLRTEEHKDCDSSRHTLRTSRIPVGNRCHPVCVEIINAGEWLQMDDWPPPATATTMFPTVANRLQWQAPTGAAEGSLPYLYRSAAPMPSAGGPSFNMWNAGRHNQFWIERRAGRGRDLLIFTSEAMTDAIEVVGNVSFMAYVSSDSTTSFDVVARLCCVSPWGISRNICEGVARVDVRKLAKEQGHEAVDASTIFRVDVDMGATACKFPPGYRVRLHVTSAAHPRWMKNVGSADLTEIRNKILPPEGIEMRMKLHLSGAKASSLHLPQLREPL</sequence>
<feature type="transmembrane region" description="Helical" evidence="3">
    <location>
        <begin position="79"/>
        <end position="98"/>
    </location>
</feature>
<feature type="region of interest" description="Disordered" evidence="2">
    <location>
        <begin position="1"/>
        <end position="57"/>
    </location>
</feature>
<keyword evidence="3" id="KW-0472">Membrane</keyword>
<proteinExistence type="predicted"/>
<evidence type="ECO:0000259" key="4">
    <source>
        <dbReference type="SMART" id="SM00939"/>
    </source>
</evidence>
<dbReference type="InterPro" id="IPR005674">
    <property type="entry name" value="CocE/Ser_esterase"/>
</dbReference>
<keyword evidence="3" id="KW-1133">Transmembrane helix</keyword>
<dbReference type="SMART" id="SM00939">
    <property type="entry name" value="PepX_C"/>
    <property type="match status" value="1"/>
</dbReference>
<feature type="domain" description="Xaa-Pro dipeptidyl-peptidase C-terminal" evidence="4">
    <location>
        <begin position="490"/>
        <end position="730"/>
    </location>
</feature>
<feature type="transmembrane region" description="Helical" evidence="3">
    <location>
        <begin position="305"/>
        <end position="326"/>
    </location>
</feature>
<dbReference type="AlphaFoldDB" id="A0A7S1XJD6"/>
<keyword evidence="3" id="KW-0812">Transmembrane</keyword>
<organism evidence="5">
    <name type="scientific">Phaeomonas parva</name>
    <dbReference type="NCBI Taxonomy" id="124430"/>
    <lineage>
        <taxon>Eukaryota</taxon>
        <taxon>Sar</taxon>
        <taxon>Stramenopiles</taxon>
        <taxon>Ochrophyta</taxon>
        <taxon>Pinguiophyceae</taxon>
        <taxon>Pinguiochrysidales</taxon>
        <taxon>Pinguiochrysidaceae</taxon>
        <taxon>Phaeomonas</taxon>
    </lineage>
</organism>
<dbReference type="SUPFAM" id="SSF53474">
    <property type="entry name" value="alpha/beta-Hydrolases"/>
    <property type="match status" value="1"/>
</dbReference>
<dbReference type="InterPro" id="IPR008979">
    <property type="entry name" value="Galactose-bd-like_sf"/>
</dbReference>
<dbReference type="InterPro" id="IPR029058">
    <property type="entry name" value="AB_hydrolase_fold"/>
</dbReference>
<dbReference type="Gene3D" id="3.40.50.1820">
    <property type="entry name" value="alpha/beta hydrolase"/>
    <property type="match status" value="1"/>
</dbReference>
<feature type="transmembrane region" description="Helical" evidence="3">
    <location>
        <begin position="104"/>
        <end position="128"/>
    </location>
</feature>
<dbReference type="InterPro" id="IPR013736">
    <property type="entry name" value="Xaa-Pro_dipept_C"/>
</dbReference>
<dbReference type="SUPFAM" id="SSF49785">
    <property type="entry name" value="Galactose-binding domain-like"/>
    <property type="match status" value="1"/>
</dbReference>
<name>A0A7S1XJD6_9STRA</name>
<accession>A0A7S1XJD6</accession>
<dbReference type="Pfam" id="PF08530">
    <property type="entry name" value="PepX_C"/>
    <property type="match status" value="1"/>
</dbReference>
<dbReference type="InterPro" id="IPR000383">
    <property type="entry name" value="Xaa-Pro-like_dom"/>
</dbReference>
<keyword evidence="1" id="KW-0378">Hydrolase</keyword>
<evidence type="ECO:0000256" key="2">
    <source>
        <dbReference type="SAM" id="MobiDB-lite"/>
    </source>
</evidence>
<protein>
    <recommendedName>
        <fullName evidence="4">Xaa-Pro dipeptidyl-peptidase C-terminal domain-containing protein</fullName>
    </recommendedName>
</protein>
<dbReference type="Gene3D" id="1.10.3020.10">
    <property type="entry name" value="alpha-amino acid ester hydrolase ( Helical cap domain)"/>
    <property type="match status" value="1"/>
</dbReference>
<reference evidence="5" key="1">
    <citation type="submission" date="2021-01" db="EMBL/GenBank/DDBJ databases">
        <authorList>
            <person name="Corre E."/>
            <person name="Pelletier E."/>
            <person name="Niang G."/>
            <person name="Scheremetjew M."/>
            <person name="Finn R."/>
            <person name="Kale V."/>
            <person name="Holt S."/>
            <person name="Cochrane G."/>
            <person name="Meng A."/>
            <person name="Brown T."/>
            <person name="Cohen L."/>
        </authorList>
    </citation>
    <scope>NUCLEOTIDE SEQUENCE</scope>
    <source>
        <strain evidence="5">CCMP2877</strain>
    </source>
</reference>
<evidence type="ECO:0000313" key="5">
    <source>
        <dbReference type="EMBL" id="CAD9243049.1"/>
    </source>
</evidence>
<feature type="compositionally biased region" description="Basic and acidic residues" evidence="2">
    <location>
        <begin position="1"/>
        <end position="10"/>
    </location>
</feature>
<gene>
    <name evidence="5" type="ORF">PPAR1163_LOCUS1394</name>
</gene>
<dbReference type="NCBIfam" id="TIGR00976">
    <property type="entry name" value="CocE_NonD"/>
    <property type="match status" value="1"/>
</dbReference>